<proteinExistence type="predicted"/>
<accession>A1VLT4</accession>
<dbReference type="InterPro" id="IPR058625">
    <property type="entry name" value="MdtA-like_BSH"/>
</dbReference>
<feature type="domain" description="Multidrug resistance protein MdtA-like barrel-sandwich hybrid" evidence="2">
    <location>
        <begin position="80"/>
        <end position="120"/>
    </location>
</feature>
<keyword evidence="4" id="KW-1185">Reference proteome</keyword>
<dbReference type="GO" id="GO:0005886">
    <property type="term" value="C:plasma membrane"/>
    <property type="evidence" value="ECO:0007669"/>
    <property type="project" value="TreeGrafter"/>
</dbReference>
<dbReference type="EMBL" id="CP000529">
    <property type="protein sequence ID" value="ABM36612.1"/>
    <property type="molecule type" value="Genomic_DNA"/>
</dbReference>
<evidence type="ECO:0000313" key="3">
    <source>
        <dbReference type="EMBL" id="ABM36612.1"/>
    </source>
</evidence>
<dbReference type="STRING" id="365044.Pnap_1297"/>
<dbReference type="eggNOG" id="COG0845">
    <property type="taxonomic scope" value="Bacteria"/>
</dbReference>
<keyword evidence="1" id="KW-0175">Coiled coil</keyword>
<sequence length="149" mass="15573">MPSIHLQSHKNRLLAVALAVLVVTGVSVAVFGVSASRAQTDAAAGAVAEAPATPVSVAAVVQSDVAAWDEFSGRLEAVERVDIRSRVAGTIQATHFREGALVKKGDLLLTIDPAPYAAEVERADAQVAAAQARVAQAKGEHERSQRLWS</sequence>
<dbReference type="PANTHER" id="PTHR30158">
    <property type="entry name" value="ACRA/E-RELATED COMPONENT OF DRUG EFFLUX TRANSPORTER"/>
    <property type="match status" value="1"/>
</dbReference>
<evidence type="ECO:0000256" key="1">
    <source>
        <dbReference type="SAM" id="Coils"/>
    </source>
</evidence>
<organism evidence="3 4">
    <name type="scientific">Polaromonas naphthalenivorans (strain CJ2)</name>
    <dbReference type="NCBI Taxonomy" id="365044"/>
    <lineage>
        <taxon>Bacteria</taxon>
        <taxon>Pseudomonadati</taxon>
        <taxon>Pseudomonadota</taxon>
        <taxon>Betaproteobacteria</taxon>
        <taxon>Burkholderiales</taxon>
        <taxon>Comamonadaceae</taxon>
        <taxon>Polaromonas</taxon>
    </lineage>
</organism>
<dbReference type="KEGG" id="pna:Pnap_1297"/>
<dbReference type="Gene3D" id="2.40.50.100">
    <property type="match status" value="1"/>
</dbReference>
<evidence type="ECO:0000313" key="4">
    <source>
        <dbReference type="Proteomes" id="UP000000644"/>
    </source>
</evidence>
<dbReference type="SUPFAM" id="SSF111369">
    <property type="entry name" value="HlyD-like secretion proteins"/>
    <property type="match status" value="1"/>
</dbReference>
<dbReference type="PANTHER" id="PTHR30158:SF10">
    <property type="entry name" value="CATION EFFLUX PUMP"/>
    <property type="match status" value="1"/>
</dbReference>
<dbReference type="AlphaFoldDB" id="A1VLT4"/>
<dbReference type="Pfam" id="PF25917">
    <property type="entry name" value="BSH_RND"/>
    <property type="match status" value="1"/>
</dbReference>
<gene>
    <name evidence="3" type="ordered locus">Pnap_1297</name>
</gene>
<dbReference type="Proteomes" id="UP000000644">
    <property type="component" value="Chromosome"/>
</dbReference>
<name>A1VLT4_POLNA</name>
<dbReference type="GO" id="GO:0046677">
    <property type="term" value="P:response to antibiotic"/>
    <property type="evidence" value="ECO:0007669"/>
    <property type="project" value="TreeGrafter"/>
</dbReference>
<feature type="coiled-coil region" evidence="1">
    <location>
        <begin position="120"/>
        <end position="147"/>
    </location>
</feature>
<reference evidence="4" key="1">
    <citation type="journal article" date="2009" name="Environ. Microbiol.">
        <title>The genome of Polaromonas naphthalenivorans strain CJ2, isolated from coal tar-contaminated sediment, reveals physiological and metabolic versatility and evolution through extensive horizontal gene transfer.</title>
        <authorList>
            <person name="Yagi J.M."/>
            <person name="Sims D."/>
            <person name="Brettin T."/>
            <person name="Bruce D."/>
            <person name="Madsen E.L."/>
        </authorList>
    </citation>
    <scope>NUCLEOTIDE SEQUENCE [LARGE SCALE GENOMIC DNA]</scope>
    <source>
        <strain evidence="4">CJ2</strain>
    </source>
</reference>
<protein>
    <submittedName>
        <fullName evidence="3">Secretion protein HlyD</fullName>
    </submittedName>
</protein>
<evidence type="ECO:0000259" key="2">
    <source>
        <dbReference type="Pfam" id="PF25917"/>
    </source>
</evidence>
<dbReference type="HOGENOM" id="CLU_1747969_0_0_4"/>
<dbReference type="Gene3D" id="1.10.287.470">
    <property type="entry name" value="Helix hairpin bin"/>
    <property type="match status" value="1"/>
</dbReference>